<keyword evidence="10" id="KW-1185">Reference proteome</keyword>
<dbReference type="GO" id="GO:0016787">
    <property type="term" value="F:hydrolase activity"/>
    <property type="evidence" value="ECO:0007669"/>
    <property type="project" value="UniProtKB-KW"/>
</dbReference>
<evidence type="ECO:0000313" key="9">
    <source>
        <dbReference type="EMBL" id="BFF94905.1"/>
    </source>
</evidence>
<evidence type="ECO:0000256" key="1">
    <source>
        <dbReference type="ARBA" id="ARBA00010701"/>
    </source>
</evidence>
<feature type="region of interest" description="Disordered" evidence="7">
    <location>
        <begin position="424"/>
        <end position="481"/>
    </location>
</feature>
<feature type="compositionally biased region" description="Basic and acidic residues" evidence="7">
    <location>
        <begin position="454"/>
        <end position="468"/>
    </location>
</feature>
<keyword evidence="2" id="KW-0732">Signal</keyword>
<accession>A0AAU9FGU3</accession>
<dbReference type="Gene3D" id="3.40.50.1820">
    <property type="entry name" value="alpha/beta hydrolase"/>
    <property type="match status" value="1"/>
</dbReference>
<gene>
    <name evidence="9" type="ORF">DMAD_12419</name>
</gene>
<dbReference type="GO" id="GO:0016042">
    <property type="term" value="P:lipid catabolic process"/>
    <property type="evidence" value="ECO:0007669"/>
    <property type="project" value="UniProtKB-KW"/>
</dbReference>
<dbReference type="Pfam" id="PF00561">
    <property type="entry name" value="Abhydrolase_1"/>
    <property type="match status" value="1"/>
</dbReference>
<keyword evidence="3" id="KW-0378">Hydrolase</keyword>
<evidence type="ECO:0000256" key="6">
    <source>
        <dbReference type="ARBA" id="ARBA00023180"/>
    </source>
</evidence>
<dbReference type="PANTHER" id="PTHR11005">
    <property type="entry name" value="LYSOSOMAL ACID LIPASE-RELATED"/>
    <property type="match status" value="1"/>
</dbReference>
<feature type="domain" description="AB hydrolase-1" evidence="8">
    <location>
        <begin position="102"/>
        <end position="228"/>
    </location>
</feature>
<dbReference type="InterPro" id="IPR029058">
    <property type="entry name" value="AB_hydrolase_fold"/>
</dbReference>
<dbReference type="Proteomes" id="UP001500889">
    <property type="component" value="Chromosome U"/>
</dbReference>
<dbReference type="SUPFAM" id="SSF53474">
    <property type="entry name" value="alpha/beta-Hydrolases"/>
    <property type="match status" value="1"/>
</dbReference>
<evidence type="ECO:0000313" key="10">
    <source>
        <dbReference type="Proteomes" id="UP001500889"/>
    </source>
</evidence>
<evidence type="ECO:0000256" key="5">
    <source>
        <dbReference type="ARBA" id="ARBA00023098"/>
    </source>
</evidence>
<sequence length="481" mass="54268">MGMVAGSLEIGFSHGSQMLWSGTYGMPHAKWILCLLGVTLQWLWVDGGYLEDNFPASVIEDAHLSTLQLLEKYKHPAEAHHVTTEDNYILTLHRIARPGAQPVLLVHGLEDTSSTWIVMGPQSGLGYFLYGHGYDVWMGNVRGNRYSRGHQQLNANTDRAYWSFSWHEIGMYDLPAMIDGVLAKTGYEKLSYFGHSQGTTSFFVLASSRPEYNAKIHLMSALAPVAFMAHVKAPLLGIARVGMNMLGESLELLPHSFVYLNQCMQSAGMLKTCLRFYWQIVGKNREEFNMTMFPVVLGHIPGGCNVKQPVHFLQLRSSDRFCQYDYEAKENQKIYGRSSPPDYRLERITAPIALYYGSNDYLSAVEDVQRLAKLLPNVVENHLYKKWNHMDMIWAISARHSIQPKMLEAMRYWESAAGAREHAEATTSCVVEEETAEPVTEAATESPDDEKEVEVESGKEQEAARDENQQQNADVESPSED</sequence>
<keyword evidence="5" id="KW-0443">Lipid metabolism</keyword>
<name>A0AAU9FGU3_DROMD</name>
<reference evidence="9 10" key="1">
    <citation type="submission" date="2024-02" db="EMBL/GenBank/DDBJ databases">
        <title>A chromosome-level genome assembly of Drosophila madeirensis, a fruit fly species endemic to Madeira island.</title>
        <authorList>
            <person name="Tomihara K."/>
            <person name="Llopart A."/>
            <person name="Yamamoto D."/>
        </authorList>
    </citation>
    <scope>NUCLEOTIDE SEQUENCE [LARGE SCALE GENOMIC DNA]</scope>
    <source>
        <strain evidence="9 10">RF1</strain>
    </source>
</reference>
<evidence type="ECO:0000256" key="7">
    <source>
        <dbReference type="SAM" id="MobiDB-lite"/>
    </source>
</evidence>
<keyword evidence="6" id="KW-0325">Glycoprotein</keyword>
<dbReference type="InterPro" id="IPR000073">
    <property type="entry name" value="AB_hydrolase_1"/>
</dbReference>
<dbReference type="FunFam" id="3.40.50.1820:FF:000057">
    <property type="entry name" value="Lipase"/>
    <property type="match status" value="1"/>
</dbReference>
<dbReference type="AlphaFoldDB" id="A0AAU9FGU3"/>
<organism evidence="9 10">
    <name type="scientific">Drosophila madeirensis</name>
    <name type="common">Fruit fly</name>
    <dbReference type="NCBI Taxonomy" id="30013"/>
    <lineage>
        <taxon>Eukaryota</taxon>
        <taxon>Metazoa</taxon>
        <taxon>Ecdysozoa</taxon>
        <taxon>Arthropoda</taxon>
        <taxon>Hexapoda</taxon>
        <taxon>Insecta</taxon>
        <taxon>Pterygota</taxon>
        <taxon>Neoptera</taxon>
        <taxon>Endopterygota</taxon>
        <taxon>Diptera</taxon>
        <taxon>Brachycera</taxon>
        <taxon>Muscomorpha</taxon>
        <taxon>Ephydroidea</taxon>
        <taxon>Drosophilidae</taxon>
        <taxon>Drosophila</taxon>
        <taxon>Sophophora</taxon>
    </lineage>
</organism>
<evidence type="ECO:0000256" key="2">
    <source>
        <dbReference type="ARBA" id="ARBA00022729"/>
    </source>
</evidence>
<dbReference type="EMBL" id="AP029264">
    <property type="protein sequence ID" value="BFF94905.1"/>
    <property type="molecule type" value="Genomic_DNA"/>
</dbReference>
<protein>
    <submittedName>
        <fullName evidence="9">Lipase 1</fullName>
    </submittedName>
</protein>
<proteinExistence type="inferred from homology"/>
<evidence type="ECO:0000259" key="8">
    <source>
        <dbReference type="Pfam" id="PF00561"/>
    </source>
</evidence>
<keyword evidence="4" id="KW-0442">Lipid degradation</keyword>
<comment type="similarity">
    <text evidence="1">Belongs to the AB hydrolase superfamily. Lipase family.</text>
</comment>
<evidence type="ECO:0000256" key="3">
    <source>
        <dbReference type="ARBA" id="ARBA00022801"/>
    </source>
</evidence>
<evidence type="ECO:0000256" key="4">
    <source>
        <dbReference type="ARBA" id="ARBA00022963"/>
    </source>
</evidence>